<evidence type="ECO:0000313" key="5">
    <source>
        <dbReference type="EMBL" id="KAF2155648.1"/>
    </source>
</evidence>
<evidence type="ECO:0000313" key="6">
    <source>
        <dbReference type="Proteomes" id="UP000799439"/>
    </source>
</evidence>
<feature type="region of interest" description="Disordered" evidence="4">
    <location>
        <begin position="348"/>
        <end position="369"/>
    </location>
</feature>
<protein>
    <recommendedName>
        <fullName evidence="7">AAA+ ATPase domain-containing protein</fullName>
    </recommendedName>
</protein>
<feature type="compositionally biased region" description="Basic and acidic residues" evidence="4">
    <location>
        <begin position="742"/>
        <end position="757"/>
    </location>
</feature>
<accession>A0A9P4J579</accession>
<dbReference type="InterPro" id="IPR027417">
    <property type="entry name" value="P-loop_NTPase"/>
</dbReference>
<dbReference type="Proteomes" id="UP000799439">
    <property type="component" value="Unassembled WGS sequence"/>
</dbReference>
<dbReference type="NCBIfam" id="NF040713">
    <property type="entry name" value="ZapE"/>
    <property type="match status" value="1"/>
</dbReference>
<dbReference type="AlphaFoldDB" id="A0A9P4J579"/>
<feature type="region of interest" description="Disordered" evidence="4">
    <location>
        <begin position="732"/>
        <end position="757"/>
    </location>
</feature>
<organism evidence="5 6">
    <name type="scientific">Myriangium duriaei CBS 260.36</name>
    <dbReference type="NCBI Taxonomy" id="1168546"/>
    <lineage>
        <taxon>Eukaryota</taxon>
        <taxon>Fungi</taxon>
        <taxon>Dikarya</taxon>
        <taxon>Ascomycota</taxon>
        <taxon>Pezizomycotina</taxon>
        <taxon>Dothideomycetes</taxon>
        <taxon>Dothideomycetidae</taxon>
        <taxon>Myriangiales</taxon>
        <taxon>Myriangiaceae</taxon>
        <taxon>Myriangium</taxon>
    </lineage>
</organism>
<dbReference type="InterPro" id="IPR005654">
    <property type="entry name" value="ATPase_AFG1-like"/>
</dbReference>
<comment type="similarity">
    <text evidence="1">Belongs to the AFG1 ATPase family.</text>
</comment>
<dbReference type="OrthoDB" id="548867at2759"/>
<dbReference type="Gene3D" id="3.40.50.300">
    <property type="entry name" value="P-loop containing nucleotide triphosphate hydrolases"/>
    <property type="match status" value="1"/>
</dbReference>
<dbReference type="Pfam" id="PF03969">
    <property type="entry name" value="AFG1_ATPase"/>
    <property type="match status" value="2"/>
</dbReference>
<dbReference type="SUPFAM" id="SSF52540">
    <property type="entry name" value="P-loop containing nucleoside triphosphate hydrolases"/>
    <property type="match status" value="1"/>
</dbReference>
<dbReference type="PANTHER" id="PTHR12169">
    <property type="entry name" value="ATPASE N2B"/>
    <property type="match status" value="1"/>
</dbReference>
<dbReference type="EMBL" id="ML996082">
    <property type="protein sequence ID" value="KAF2155648.1"/>
    <property type="molecule type" value="Genomic_DNA"/>
</dbReference>
<proteinExistence type="inferred from homology"/>
<keyword evidence="6" id="KW-1185">Reference proteome</keyword>
<evidence type="ECO:0000256" key="3">
    <source>
        <dbReference type="ARBA" id="ARBA00022840"/>
    </source>
</evidence>
<dbReference type="PANTHER" id="PTHR12169:SF2">
    <property type="entry name" value="AFG1P"/>
    <property type="match status" value="1"/>
</dbReference>
<keyword evidence="3" id="KW-0067">ATP-binding</keyword>
<sequence>MAFATASKGLAITNPLVQYRALLATNRITADPAQYRLAIHLQKLYERLKDYEPTVEYSQRLDQISKAVGESAELAQSQNGGRSNGLERRGVWQSLIEQKERKDSLALTRVLTNHELARTLNSPKGLMLHGEVGTGKSMLIDLFADCLPTRKKRRWHFNTFILEVLATLEQLRKDRLSRTSNGNQEDYSMLWLARDLITKSPILFLDEFQLPDRAASKIMTNLMTSFFQLGGVLIATSNRMPEELHKASGVSYSAPPNRMDSIKWRFGLGGAGGKSKSDSLFAGQGEFAEFLDVLKARCDIWEMESKNDYRRQESGTHAPPAREPTEEAWLLDEHQDLQNLKEDVQKVSDEAEATKNDKADSVISEPTPQAPPHYLIQEEGSNNAIDSLNSALLGLQHRGLLPDPPNWQPALMRVYGRQVPVPRACGGVAHYTFTELCVSTLGPADYLTLTSTFHTLILSDVPILPLLRKNEARRFITLLDALYEARCKLLITAAAGPDDIFFPDQSPSTSSRGSADALHAETLAEAYQDATSPFRPNILSSNPSFSESESTYVPNSEPDYTHARLSGLLAEDALEDDPPNRVLRARERQREREAGPIDPDETRVVARSGPDFAATGAFTGEDERFAYKRARSRLWEMCGAKWWGRTEEGWWRPLPVEVRRWEKSAEEQAAFGAGRVEGEGGDVAIGDSRGITEEKDEVLFRHGASPFRTATEPPPKFSWTHVWGTVKWGKKAGAWGQGVEGLEERRKEKEKEREKKG</sequence>
<evidence type="ECO:0000256" key="2">
    <source>
        <dbReference type="ARBA" id="ARBA00022741"/>
    </source>
</evidence>
<dbReference type="GO" id="GO:0005524">
    <property type="term" value="F:ATP binding"/>
    <property type="evidence" value="ECO:0007669"/>
    <property type="project" value="UniProtKB-KW"/>
</dbReference>
<feature type="compositionally biased region" description="Basic and acidic residues" evidence="4">
    <location>
        <begin position="348"/>
        <end position="360"/>
    </location>
</feature>
<gene>
    <name evidence="5" type="ORF">K461DRAFT_221417</name>
</gene>
<reference evidence="5" key="1">
    <citation type="journal article" date="2020" name="Stud. Mycol.">
        <title>101 Dothideomycetes genomes: a test case for predicting lifestyles and emergence of pathogens.</title>
        <authorList>
            <person name="Haridas S."/>
            <person name="Albert R."/>
            <person name="Binder M."/>
            <person name="Bloem J."/>
            <person name="Labutti K."/>
            <person name="Salamov A."/>
            <person name="Andreopoulos B."/>
            <person name="Baker S."/>
            <person name="Barry K."/>
            <person name="Bills G."/>
            <person name="Bluhm B."/>
            <person name="Cannon C."/>
            <person name="Castanera R."/>
            <person name="Culley D."/>
            <person name="Daum C."/>
            <person name="Ezra D."/>
            <person name="Gonzalez J."/>
            <person name="Henrissat B."/>
            <person name="Kuo A."/>
            <person name="Liang C."/>
            <person name="Lipzen A."/>
            <person name="Lutzoni F."/>
            <person name="Magnuson J."/>
            <person name="Mondo S."/>
            <person name="Nolan M."/>
            <person name="Ohm R."/>
            <person name="Pangilinan J."/>
            <person name="Park H.-J."/>
            <person name="Ramirez L."/>
            <person name="Alfaro M."/>
            <person name="Sun H."/>
            <person name="Tritt A."/>
            <person name="Yoshinaga Y."/>
            <person name="Zwiers L.-H."/>
            <person name="Turgeon B."/>
            <person name="Goodwin S."/>
            <person name="Spatafora J."/>
            <person name="Crous P."/>
            <person name="Grigoriev I."/>
        </authorList>
    </citation>
    <scope>NUCLEOTIDE SEQUENCE</scope>
    <source>
        <strain evidence="5">CBS 260.36</strain>
    </source>
</reference>
<evidence type="ECO:0000256" key="1">
    <source>
        <dbReference type="ARBA" id="ARBA00010322"/>
    </source>
</evidence>
<dbReference type="CDD" id="cd00009">
    <property type="entry name" value="AAA"/>
    <property type="match status" value="1"/>
</dbReference>
<evidence type="ECO:0000256" key="4">
    <source>
        <dbReference type="SAM" id="MobiDB-lite"/>
    </source>
</evidence>
<dbReference type="GO" id="GO:0016887">
    <property type="term" value="F:ATP hydrolysis activity"/>
    <property type="evidence" value="ECO:0007669"/>
    <property type="project" value="InterPro"/>
</dbReference>
<evidence type="ECO:0008006" key="7">
    <source>
        <dbReference type="Google" id="ProtNLM"/>
    </source>
</evidence>
<dbReference type="GO" id="GO:0005739">
    <property type="term" value="C:mitochondrion"/>
    <property type="evidence" value="ECO:0007669"/>
    <property type="project" value="TreeGrafter"/>
</dbReference>
<comment type="caution">
    <text evidence="5">The sequence shown here is derived from an EMBL/GenBank/DDBJ whole genome shotgun (WGS) entry which is preliminary data.</text>
</comment>
<keyword evidence="2" id="KW-0547">Nucleotide-binding</keyword>
<name>A0A9P4J579_9PEZI</name>